<organism evidence="3 4">
    <name type="scientific">Achromobacter arsenitoxydans SY8</name>
    <dbReference type="NCBI Taxonomy" id="477184"/>
    <lineage>
        <taxon>Bacteria</taxon>
        <taxon>Pseudomonadati</taxon>
        <taxon>Pseudomonadota</taxon>
        <taxon>Betaproteobacteria</taxon>
        <taxon>Burkholderiales</taxon>
        <taxon>Alcaligenaceae</taxon>
        <taxon>Achromobacter</taxon>
    </lineage>
</organism>
<keyword evidence="2" id="KW-0732">Signal</keyword>
<comment type="caution">
    <text evidence="3">The sequence shown here is derived from an EMBL/GenBank/DDBJ whole genome shotgun (WGS) entry which is preliminary data.</text>
</comment>
<dbReference type="PANTHER" id="PTHR40269:SF1">
    <property type="entry name" value="OUTER MEMBRANE PROTEIN"/>
    <property type="match status" value="1"/>
</dbReference>
<feature type="compositionally biased region" description="Basic and acidic residues" evidence="1">
    <location>
        <begin position="357"/>
        <end position="388"/>
    </location>
</feature>
<dbReference type="eggNOG" id="COG3064">
    <property type="taxonomic scope" value="Bacteria"/>
</dbReference>
<dbReference type="OrthoDB" id="197257at2"/>
<reference evidence="3 4" key="1">
    <citation type="journal article" date="2012" name="J. Bacteriol.">
        <title>Genome sequence of the highly efficient arsenite-oxidizing bacterium Achromobacter arsenitoxydans SY8.</title>
        <authorList>
            <person name="Li X."/>
            <person name="Hu Y."/>
            <person name="Gong J."/>
            <person name="Lin Y."/>
            <person name="Johnstone L."/>
            <person name="Rensing C."/>
            <person name="Wang G."/>
        </authorList>
    </citation>
    <scope>NUCLEOTIDE SEQUENCE [LARGE SCALE GENOMIC DNA]</scope>
    <source>
        <strain evidence="3 4">SY8</strain>
    </source>
</reference>
<dbReference type="AlphaFoldDB" id="H0F893"/>
<proteinExistence type="predicted"/>
<feature type="compositionally biased region" description="Gly residues" evidence="1">
    <location>
        <begin position="411"/>
        <end position="420"/>
    </location>
</feature>
<dbReference type="PANTHER" id="PTHR40269">
    <property type="entry name" value="OUTER MEMBRANE PROTEIN-RELATED"/>
    <property type="match status" value="1"/>
</dbReference>
<name>H0F893_9BURK</name>
<dbReference type="RefSeq" id="WP_008163611.1">
    <property type="nucleotide sequence ID" value="NZ_AGUF01000052.1"/>
</dbReference>
<feature type="chain" id="PRO_5003532785" description="DUF3300 domain-containing protein" evidence="2">
    <location>
        <begin position="24"/>
        <end position="429"/>
    </location>
</feature>
<evidence type="ECO:0000313" key="3">
    <source>
        <dbReference type="EMBL" id="EHK65526.1"/>
    </source>
</evidence>
<feature type="compositionally biased region" description="Basic and acidic residues" evidence="1">
    <location>
        <begin position="302"/>
        <end position="318"/>
    </location>
</feature>
<dbReference type="EMBL" id="AGUF01000052">
    <property type="protein sequence ID" value="EHK65526.1"/>
    <property type="molecule type" value="Genomic_DNA"/>
</dbReference>
<keyword evidence="4" id="KW-1185">Reference proteome</keyword>
<dbReference type="InterPro" id="IPR021728">
    <property type="entry name" value="DUF3300"/>
</dbReference>
<feature type="compositionally biased region" description="Polar residues" evidence="1">
    <location>
        <begin position="328"/>
        <end position="356"/>
    </location>
</feature>
<feature type="signal peptide" evidence="2">
    <location>
        <begin position="1"/>
        <end position="23"/>
    </location>
</feature>
<sequence length="429" mass="46118">MRRVLRLFFIATALWIVSSTALAQSSFSKQQLDQMLAPVALYPDALLSQLLMASTYPDDVAQAATWSGKNTGLSGDAAVKAVQEQPWDPSVMSLAAFPSVLDMMGRQPEWVRSVGDAFLDQPEDVMSSVQRLRAQAQAAGTLTSNDQQTVSTQTGGNSTVVTIEPASPSVVYVPSYNPTSAYGAWPYPSYPPAYYPPPPGSVFASAIVSGLAFGTGIAIADSLWGGFDWGHNDVDIDVNRYNNININRKLDASRNNVAWNHDPARRGSTPYRNSATQQRFDQQRRVGAAQGHGGRRSMNDQQARRDHAQQVMRDHEPAGGRAAGAGQRHSNSARGASASHPGSNRTSSHHNATPQRNDARNAAIERSRSANRDNALRGVDSPRPDRHAASRAAGRPAAHTETRRHSPGAGAHPGGRTGGGHIERGHGRR</sequence>
<accession>H0F893</accession>
<gene>
    <name evidence="3" type="ORF">KYC_14957</name>
</gene>
<dbReference type="STRING" id="477184.KYC_14957"/>
<dbReference type="Proteomes" id="UP000003113">
    <property type="component" value="Unassembled WGS sequence"/>
</dbReference>
<feature type="region of interest" description="Disordered" evidence="1">
    <location>
        <begin position="257"/>
        <end position="429"/>
    </location>
</feature>
<evidence type="ECO:0000256" key="1">
    <source>
        <dbReference type="SAM" id="MobiDB-lite"/>
    </source>
</evidence>
<evidence type="ECO:0008006" key="5">
    <source>
        <dbReference type="Google" id="ProtNLM"/>
    </source>
</evidence>
<dbReference type="PATRIC" id="fig|477184.5.peg.2950"/>
<evidence type="ECO:0000256" key="2">
    <source>
        <dbReference type="SAM" id="SignalP"/>
    </source>
</evidence>
<evidence type="ECO:0000313" key="4">
    <source>
        <dbReference type="Proteomes" id="UP000003113"/>
    </source>
</evidence>
<dbReference type="Pfam" id="PF11737">
    <property type="entry name" value="DUF3300"/>
    <property type="match status" value="1"/>
</dbReference>
<feature type="compositionally biased region" description="Polar residues" evidence="1">
    <location>
        <begin position="270"/>
        <end position="280"/>
    </location>
</feature>
<protein>
    <recommendedName>
        <fullName evidence="5">DUF3300 domain-containing protein</fullName>
    </recommendedName>
</protein>